<dbReference type="Gene3D" id="3.40.630.10">
    <property type="entry name" value="Zn peptidases"/>
    <property type="match status" value="1"/>
</dbReference>
<dbReference type="PATRIC" id="fig|1307839.3.peg.2866"/>
<dbReference type="RefSeq" id="WP_205627929.1">
    <property type="nucleotide sequence ID" value="NZ_CP013118.1"/>
</dbReference>
<evidence type="ECO:0000256" key="1">
    <source>
        <dbReference type="ARBA" id="ARBA00001947"/>
    </source>
</evidence>
<dbReference type="GO" id="GO:0009014">
    <property type="term" value="F:succinyl-diaminopimelate desuccinylase activity"/>
    <property type="evidence" value="ECO:0007669"/>
    <property type="project" value="UniProtKB-EC"/>
</dbReference>
<dbReference type="NCBIfam" id="NF009555">
    <property type="entry name" value="PRK13004.1"/>
    <property type="match status" value="1"/>
</dbReference>
<reference evidence="8 9" key="1">
    <citation type="submission" date="2015-11" db="EMBL/GenBank/DDBJ databases">
        <title>Description and complete genome sequence of a novel strain predominating in hypersaline microbial mats and representing a new family of the Bacteriodetes phylum.</title>
        <authorList>
            <person name="Spring S."/>
            <person name="Bunk B."/>
            <person name="Sproer C."/>
            <person name="Klenk H.-P."/>
        </authorList>
    </citation>
    <scope>NUCLEOTIDE SEQUENCE [LARGE SCALE GENOMIC DNA]</scope>
    <source>
        <strain evidence="8 9">L21-Spi-D4</strain>
    </source>
</reference>
<dbReference type="GO" id="GO:0006526">
    <property type="term" value="P:L-arginine biosynthetic process"/>
    <property type="evidence" value="ECO:0007669"/>
    <property type="project" value="TreeGrafter"/>
</dbReference>
<comment type="cofactor">
    <cofactor evidence="1">
        <name>Zn(2+)</name>
        <dbReference type="ChEBI" id="CHEBI:29105"/>
    </cofactor>
</comment>
<evidence type="ECO:0000256" key="2">
    <source>
        <dbReference type="ARBA" id="ARBA00022723"/>
    </source>
</evidence>
<keyword evidence="5" id="KW-0170">Cobalt</keyword>
<keyword evidence="6" id="KW-0175">Coiled coil</keyword>
<keyword evidence="4" id="KW-0862">Zinc</keyword>
<feature type="domain" description="Peptidase M20 dimerisation" evidence="7">
    <location>
        <begin position="196"/>
        <end position="299"/>
    </location>
</feature>
<evidence type="ECO:0000256" key="3">
    <source>
        <dbReference type="ARBA" id="ARBA00022801"/>
    </source>
</evidence>
<evidence type="ECO:0000259" key="7">
    <source>
        <dbReference type="Pfam" id="PF07687"/>
    </source>
</evidence>
<keyword evidence="3 8" id="KW-0378">Hydrolase</keyword>
<dbReference type="NCBIfam" id="TIGR03526">
    <property type="entry name" value="selenium_YgeY"/>
    <property type="match status" value="1"/>
</dbReference>
<organism evidence="8 9">
    <name type="scientific">Salinivirga cyanobacteriivorans</name>
    <dbReference type="NCBI Taxonomy" id="1307839"/>
    <lineage>
        <taxon>Bacteria</taxon>
        <taxon>Pseudomonadati</taxon>
        <taxon>Bacteroidota</taxon>
        <taxon>Bacteroidia</taxon>
        <taxon>Bacteroidales</taxon>
        <taxon>Salinivirgaceae</taxon>
        <taxon>Salinivirga</taxon>
    </lineage>
</organism>
<keyword evidence="9" id="KW-1185">Reference proteome</keyword>
<dbReference type="AlphaFoldDB" id="A0A0S2I277"/>
<gene>
    <name evidence="8" type="primary">dapE_2</name>
    <name evidence="8" type="ORF">L21SP5_02729</name>
</gene>
<evidence type="ECO:0000313" key="8">
    <source>
        <dbReference type="EMBL" id="ALO16352.1"/>
    </source>
</evidence>
<proteinExistence type="predicted"/>
<dbReference type="InterPro" id="IPR002933">
    <property type="entry name" value="Peptidase_M20"/>
</dbReference>
<evidence type="ECO:0000256" key="6">
    <source>
        <dbReference type="SAM" id="Coils"/>
    </source>
</evidence>
<keyword evidence="2" id="KW-0479">Metal-binding</keyword>
<dbReference type="SUPFAM" id="SSF53187">
    <property type="entry name" value="Zn-dependent exopeptidases"/>
    <property type="match status" value="1"/>
</dbReference>
<dbReference type="InterPro" id="IPR011650">
    <property type="entry name" value="Peptidase_M20_dimer"/>
</dbReference>
<evidence type="ECO:0000313" key="9">
    <source>
        <dbReference type="Proteomes" id="UP000064893"/>
    </source>
</evidence>
<dbReference type="STRING" id="1307839.L21SP5_02729"/>
<feature type="coiled-coil region" evidence="6">
    <location>
        <begin position="16"/>
        <end position="64"/>
    </location>
</feature>
<accession>A0A0S2I277</accession>
<name>A0A0S2I277_9BACT</name>
<dbReference type="InterPro" id="IPR050072">
    <property type="entry name" value="Peptidase_M20A"/>
</dbReference>
<dbReference type="InterPro" id="IPR001261">
    <property type="entry name" value="ArgE/DapE_CS"/>
</dbReference>
<dbReference type="GO" id="GO:0046872">
    <property type="term" value="F:metal ion binding"/>
    <property type="evidence" value="ECO:0007669"/>
    <property type="project" value="UniProtKB-KW"/>
</dbReference>
<dbReference type="Gene3D" id="3.30.70.360">
    <property type="match status" value="1"/>
</dbReference>
<dbReference type="GO" id="GO:0008777">
    <property type="term" value="F:acetylornithine deacetylase activity"/>
    <property type="evidence" value="ECO:0007669"/>
    <property type="project" value="TreeGrafter"/>
</dbReference>
<dbReference type="PANTHER" id="PTHR43808">
    <property type="entry name" value="ACETYLORNITHINE DEACETYLASE"/>
    <property type="match status" value="1"/>
</dbReference>
<dbReference type="KEGG" id="blq:L21SP5_02729"/>
<evidence type="ECO:0000256" key="5">
    <source>
        <dbReference type="ARBA" id="ARBA00023285"/>
    </source>
</evidence>
<dbReference type="SUPFAM" id="SSF55031">
    <property type="entry name" value="Bacterial exopeptidase dimerisation domain"/>
    <property type="match status" value="1"/>
</dbReference>
<dbReference type="Pfam" id="PF01546">
    <property type="entry name" value="Peptidase_M20"/>
    <property type="match status" value="1"/>
</dbReference>
<dbReference type="InterPro" id="IPR017706">
    <property type="entry name" value="Peptidase_M20/DapE_YgeY"/>
</dbReference>
<dbReference type="Proteomes" id="UP000064893">
    <property type="component" value="Chromosome"/>
</dbReference>
<dbReference type="EMBL" id="CP013118">
    <property type="protein sequence ID" value="ALO16352.1"/>
    <property type="molecule type" value="Genomic_DNA"/>
</dbReference>
<sequence>MVYLPFSMQKKSDIIMSEVYAKINELAEKYRDYTAENLSKLVKIKSLSLQEKEVQQELKRQMEEAGFDEVRIDGLGNVIGRVGNGKKILAIDGHMDTVDLGQLENWDFDPLGGEIKDGFVHGRGTVDQEGGCASFVTTGKILKELGYDKDWTIYFVGSVIEEDCDGLCWKYLVEEEGIKPDLAISTEPTNLNIYRGHRGRMEMKVHFYGTSCHGSAPERGDNAIYKAAKVATEIEKLNDRLKDDEFLGKGTITISEIVSGSPSLCAVADYAAFHLDRRLTWGETKDSAIAEIEELLKGMNAKVEVLEYKEKSYTGLEYGMEKYYPTWKIPEEAEIIQTGVSTFEKLFDKKPKVDKWTFSTNGVTINGMYGIPLLGFGPGNEVMAHAPNEKVPVDDLVKATAFYAAFAYEIAE</sequence>
<dbReference type="Pfam" id="PF07687">
    <property type="entry name" value="M20_dimer"/>
    <property type="match status" value="1"/>
</dbReference>
<dbReference type="InterPro" id="IPR036264">
    <property type="entry name" value="Bact_exopeptidase_dim_dom"/>
</dbReference>
<dbReference type="EC" id="3.5.1.18" evidence="8"/>
<protein>
    <submittedName>
        <fullName evidence="8">Putative succinyl-diaminopimelate desuccinylase</fullName>
        <ecNumber evidence="8">3.5.1.18</ecNumber>
    </submittedName>
</protein>
<evidence type="ECO:0000256" key="4">
    <source>
        <dbReference type="ARBA" id="ARBA00022833"/>
    </source>
</evidence>
<dbReference type="PANTHER" id="PTHR43808:SF31">
    <property type="entry name" value="N-ACETYL-L-CITRULLINE DEACETYLASE"/>
    <property type="match status" value="1"/>
</dbReference>
<dbReference type="PROSITE" id="PS00758">
    <property type="entry name" value="ARGE_DAPE_CPG2_1"/>
    <property type="match status" value="1"/>
</dbReference>